<feature type="domain" description="Thiaminase-2/PQQC" evidence="1">
    <location>
        <begin position="39"/>
        <end position="256"/>
    </location>
</feature>
<evidence type="ECO:0000313" key="3">
    <source>
        <dbReference type="Proteomes" id="UP000199161"/>
    </source>
</evidence>
<evidence type="ECO:0000259" key="1">
    <source>
        <dbReference type="Pfam" id="PF03070"/>
    </source>
</evidence>
<reference evidence="3" key="1">
    <citation type="submission" date="2016-10" db="EMBL/GenBank/DDBJ databases">
        <authorList>
            <person name="Varghese N."/>
            <person name="Submissions S."/>
        </authorList>
    </citation>
    <scope>NUCLEOTIDE SEQUENCE [LARGE SCALE GENOMIC DNA]</scope>
    <source>
        <strain evidence="3">DSM 13078</strain>
    </source>
</reference>
<dbReference type="InterPro" id="IPR050967">
    <property type="entry name" value="Thiamine_Salvage_TenA"/>
</dbReference>
<dbReference type="PIRSF" id="PIRSF003170">
    <property type="entry name" value="Pet18p"/>
    <property type="match status" value="1"/>
</dbReference>
<protein>
    <submittedName>
        <fullName evidence="2">Thiaminase (Transcriptional activator TenA)</fullName>
    </submittedName>
</protein>
<dbReference type="AlphaFoldDB" id="A0A1I1K4U8"/>
<gene>
    <name evidence="2" type="ORF">SAMN05444422_11095</name>
</gene>
<dbReference type="PANTHER" id="PTHR43198">
    <property type="entry name" value="BIFUNCTIONAL TH2 PROTEIN"/>
    <property type="match status" value="1"/>
</dbReference>
<proteinExistence type="predicted"/>
<dbReference type="Proteomes" id="UP000199161">
    <property type="component" value="Unassembled WGS sequence"/>
</dbReference>
<evidence type="ECO:0000313" key="2">
    <source>
        <dbReference type="EMBL" id="SFC55541.1"/>
    </source>
</evidence>
<dbReference type="InterPro" id="IPR004305">
    <property type="entry name" value="Thiaminase-2/PQQC"/>
</dbReference>
<dbReference type="EMBL" id="FOKW01000010">
    <property type="protein sequence ID" value="SFC55541.1"/>
    <property type="molecule type" value="Genomic_DNA"/>
</dbReference>
<dbReference type="GO" id="GO:0005829">
    <property type="term" value="C:cytosol"/>
    <property type="evidence" value="ECO:0007669"/>
    <property type="project" value="TreeGrafter"/>
</dbReference>
<dbReference type="SUPFAM" id="SSF48613">
    <property type="entry name" value="Heme oxygenase-like"/>
    <property type="match status" value="1"/>
</dbReference>
<dbReference type="Gene3D" id="1.20.910.10">
    <property type="entry name" value="Heme oxygenase-like"/>
    <property type="match status" value="1"/>
</dbReference>
<dbReference type="InterPro" id="IPR026285">
    <property type="entry name" value="TenA_E"/>
</dbReference>
<sequence length="269" mass="29948">MGAVTTDETAEKTDVPSAYEEYATHADTDDPRFTDWLCDRAEPTWSAAVEHPFTDELGAGTLSEDAYAAYLVQDYAFVDELVGAFGHAVGQAPDMASKRPLIEFLDTITDDEDDYFRRSFDALEVPDLEWTDPERTETTAAFVDLLGRAAREGGYAETLAVLVPAEWIYEEWATTVATTYGDPESEPPSAGADLPFYYAEWIDLHAVEGFREFVDWLRGELDAVGPSLSPRRQRRVERLFRRTVALEVAFFDEAYEHGAAENADASPSG</sequence>
<organism evidence="2 3">
    <name type="scientific">Natronobacterium haloterrestre</name>
    <name type="common">Halobiforma haloterrestris</name>
    <dbReference type="NCBI Taxonomy" id="148448"/>
    <lineage>
        <taxon>Archaea</taxon>
        <taxon>Methanobacteriati</taxon>
        <taxon>Methanobacteriota</taxon>
        <taxon>Stenosarchaea group</taxon>
        <taxon>Halobacteria</taxon>
        <taxon>Halobacteriales</taxon>
        <taxon>Natrialbaceae</taxon>
        <taxon>Natronobacterium</taxon>
    </lineage>
</organism>
<dbReference type="InterPro" id="IPR016084">
    <property type="entry name" value="Haem_Oase-like_multi-hlx"/>
</dbReference>
<dbReference type="Pfam" id="PF03070">
    <property type="entry name" value="TENA_THI-4"/>
    <property type="match status" value="1"/>
</dbReference>
<dbReference type="PANTHER" id="PTHR43198:SF2">
    <property type="entry name" value="SI:CH1073-67J19.1-RELATED"/>
    <property type="match status" value="1"/>
</dbReference>
<accession>A0A1I1K4U8</accession>
<keyword evidence="3" id="KW-1185">Reference proteome</keyword>
<name>A0A1I1K4U8_NATHA</name>
<dbReference type="CDD" id="cd19358">
    <property type="entry name" value="TenA_E_Spr0628-like"/>
    <property type="match status" value="1"/>
</dbReference>